<name>A0A7W9ZR46_RHILE</name>
<dbReference type="RefSeq" id="WP_184692885.1">
    <property type="nucleotide sequence ID" value="NZ_JACIIJ010000002.1"/>
</dbReference>
<dbReference type="EMBL" id="JACIIJ010000002">
    <property type="protein sequence ID" value="MBB6219984.1"/>
    <property type="molecule type" value="Genomic_DNA"/>
</dbReference>
<proteinExistence type="predicted"/>
<evidence type="ECO:0000313" key="2">
    <source>
        <dbReference type="Proteomes" id="UP000517187"/>
    </source>
</evidence>
<comment type="caution">
    <text evidence="1">The sequence shown here is derived from an EMBL/GenBank/DDBJ whole genome shotgun (WGS) entry which is preliminary data.</text>
</comment>
<dbReference type="AlphaFoldDB" id="A0A7W9ZR46"/>
<dbReference type="Proteomes" id="UP000517187">
    <property type="component" value="Unassembled WGS sequence"/>
</dbReference>
<sequence>MVYISGANKNRLGTRRFDALFAPGCGQLQQDNGDGMAASAALAGFRLREPRPGPAEFPQAIDQG</sequence>
<reference evidence="1 2" key="1">
    <citation type="submission" date="2020-08" db="EMBL/GenBank/DDBJ databases">
        <title>Genomic Encyclopedia of Type Strains, Phase IV (KMG-V): Genome sequencing to study the core and pangenomes of soil and plant-associated prokaryotes.</title>
        <authorList>
            <person name="Whitman W."/>
        </authorList>
    </citation>
    <scope>NUCLEOTIDE SEQUENCE [LARGE SCALE GENOMIC DNA]</scope>
    <source>
        <strain evidence="1 2">SEMIA 4011</strain>
    </source>
</reference>
<organism evidence="1 2">
    <name type="scientific">Rhizobium leguminosarum</name>
    <dbReference type="NCBI Taxonomy" id="384"/>
    <lineage>
        <taxon>Bacteria</taxon>
        <taxon>Pseudomonadati</taxon>
        <taxon>Pseudomonadota</taxon>
        <taxon>Alphaproteobacteria</taxon>
        <taxon>Hyphomicrobiales</taxon>
        <taxon>Rhizobiaceae</taxon>
        <taxon>Rhizobium/Agrobacterium group</taxon>
        <taxon>Rhizobium</taxon>
    </lineage>
</organism>
<evidence type="ECO:0000313" key="1">
    <source>
        <dbReference type="EMBL" id="MBB6219984.1"/>
    </source>
</evidence>
<protein>
    <submittedName>
        <fullName evidence="1">Uncharacterized protein</fullName>
    </submittedName>
</protein>
<accession>A0A7W9ZR46</accession>
<gene>
    <name evidence="1" type="ORF">GGE66_000933</name>
</gene>